<accession>A0A163CA77</accession>
<dbReference type="Proteomes" id="UP000076715">
    <property type="component" value="Unassembled WGS sequence"/>
</dbReference>
<sequence>MSELVNKEFKEQIIYRLNESTRMISLCFDQLPEEDIWKRPNTNSNSIGHLIVHLCGNITQYVIASLGGLEDNRERDKEFSEEKTHSKEQLLEKLKSTLYRAKEIIQNISEEELLRKREVQGFTFSGIGILIHVTEHYSYHTGQIAFWIKQLKDKKSLGFYDGIDLSIKNKKS</sequence>
<dbReference type="Gene3D" id="1.20.120.450">
    <property type="entry name" value="dinb family like domain"/>
    <property type="match status" value="1"/>
</dbReference>
<gene>
    <name evidence="1" type="ORF">AWE51_01855</name>
</gene>
<name>A0A163CA77_9FLAO</name>
<dbReference type="SUPFAM" id="SSF109854">
    <property type="entry name" value="DinB/YfiT-like putative metalloenzymes"/>
    <property type="match status" value="1"/>
</dbReference>
<protein>
    <recommendedName>
        <fullName evidence="3">DinB-like domain-containing protein</fullName>
    </recommendedName>
</protein>
<dbReference type="InterPro" id="IPR011466">
    <property type="entry name" value="DUF1572"/>
</dbReference>
<dbReference type="InterPro" id="IPR034660">
    <property type="entry name" value="DinB/YfiT-like"/>
</dbReference>
<dbReference type="OrthoDB" id="893570at2"/>
<dbReference type="RefSeq" id="WP_066309522.1">
    <property type="nucleotide sequence ID" value="NZ_LQRT01000002.1"/>
</dbReference>
<organism evidence="1 2">
    <name type="scientific">Aquimarina aggregata</name>
    <dbReference type="NCBI Taxonomy" id="1642818"/>
    <lineage>
        <taxon>Bacteria</taxon>
        <taxon>Pseudomonadati</taxon>
        <taxon>Bacteroidota</taxon>
        <taxon>Flavobacteriia</taxon>
        <taxon>Flavobacteriales</taxon>
        <taxon>Flavobacteriaceae</taxon>
        <taxon>Aquimarina</taxon>
    </lineage>
</organism>
<dbReference type="EMBL" id="LQRT01000002">
    <property type="protein sequence ID" value="KZS42211.1"/>
    <property type="molecule type" value="Genomic_DNA"/>
</dbReference>
<dbReference type="Pfam" id="PF07609">
    <property type="entry name" value="DUF1572"/>
    <property type="match status" value="1"/>
</dbReference>
<evidence type="ECO:0008006" key="3">
    <source>
        <dbReference type="Google" id="ProtNLM"/>
    </source>
</evidence>
<evidence type="ECO:0000313" key="2">
    <source>
        <dbReference type="Proteomes" id="UP000076715"/>
    </source>
</evidence>
<reference evidence="1 2" key="1">
    <citation type="submission" date="2016-01" db="EMBL/GenBank/DDBJ databases">
        <title>The draft genome sequence of Aquimarina sp. RZW4-3-2.</title>
        <authorList>
            <person name="Wang Y."/>
        </authorList>
    </citation>
    <scope>NUCLEOTIDE SEQUENCE [LARGE SCALE GENOMIC DNA]</scope>
    <source>
        <strain evidence="1 2">RZW4-3-2</strain>
    </source>
</reference>
<evidence type="ECO:0000313" key="1">
    <source>
        <dbReference type="EMBL" id="KZS42211.1"/>
    </source>
</evidence>
<comment type="caution">
    <text evidence="1">The sequence shown here is derived from an EMBL/GenBank/DDBJ whole genome shotgun (WGS) entry which is preliminary data.</text>
</comment>
<dbReference type="AlphaFoldDB" id="A0A163CA77"/>
<keyword evidence="2" id="KW-1185">Reference proteome</keyword>
<dbReference type="STRING" id="1642818.AWE51_01855"/>
<proteinExistence type="predicted"/>